<keyword evidence="2" id="KW-0927">Auxin signaling pathway</keyword>
<dbReference type="GO" id="GO:0005829">
    <property type="term" value="C:cytosol"/>
    <property type="evidence" value="ECO:0007669"/>
    <property type="project" value="UniProtKB-SubCell"/>
</dbReference>
<keyword evidence="8" id="KW-1185">Reference proteome</keyword>
<name>A0A1J6KCN7_NICAT</name>
<protein>
    <recommendedName>
        <fullName evidence="4">Glutathione S-transferase</fullName>
        <ecNumber evidence="4">2.5.1.18</ecNumber>
    </recommendedName>
</protein>
<dbReference type="Pfam" id="PF02798">
    <property type="entry name" value="GST_N"/>
    <property type="match status" value="1"/>
</dbReference>
<dbReference type="SUPFAM" id="SSF52833">
    <property type="entry name" value="Thioredoxin-like"/>
    <property type="match status" value="1"/>
</dbReference>
<evidence type="ECO:0000313" key="8">
    <source>
        <dbReference type="Proteomes" id="UP000187609"/>
    </source>
</evidence>
<evidence type="ECO:0000256" key="3">
    <source>
        <dbReference type="ARBA" id="ARBA00047960"/>
    </source>
</evidence>
<dbReference type="InterPro" id="IPR036249">
    <property type="entry name" value="Thioredoxin-like_sf"/>
</dbReference>
<proteinExistence type="inferred from homology"/>
<accession>A0A1J6KCN7</accession>
<dbReference type="SUPFAM" id="SSF47616">
    <property type="entry name" value="GST C-terminal domain-like"/>
    <property type="match status" value="1"/>
</dbReference>
<dbReference type="EC" id="2.5.1.18" evidence="4"/>
<dbReference type="PANTHER" id="PTHR11260">
    <property type="entry name" value="GLUTATHIONE S-TRANSFERASE, GST, SUPERFAMILY, GST DOMAIN CONTAINING"/>
    <property type="match status" value="1"/>
</dbReference>
<comment type="catalytic activity">
    <reaction evidence="3 4">
        <text>RX + glutathione = an S-substituted glutathione + a halide anion + H(+)</text>
        <dbReference type="Rhea" id="RHEA:16437"/>
        <dbReference type="ChEBI" id="CHEBI:15378"/>
        <dbReference type="ChEBI" id="CHEBI:16042"/>
        <dbReference type="ChEBI" id="CHEBI:17792"/>
        <dbReference type="ChEBI" id="CHEBI:57925"/>
        <dbReference type="ChEBI" id="CHEBI:90779"/>
        <dbReference type="EC" id="2.5.1.18"/>
    </reaction>
</comment>
<dbReference type="SMR" id="A0A1J6KCN7"/>
<dbReference type="Gramene" id="OIT27861">
    <property type="protein sequence ID" value="OIT27861"/>
    <property type="gene ID" value="A4A49_53237"/>
</dbReference>
<comment type="subcellular location">
    <subcellularLocation>
        <location evidence="4">Cytoplasm</location>
        <location evidence="4">Cytosol</location>
    </subcellularLocation>
</comment>
<dbReference type="AlphaFoldDB" id="A0A1J6KCN7"/>
<evidence type="ECO:0000259" key="6">
    <source>
        <dbReference type="PROSITE" id="PS50405"/>
    </source>
</evidence>
<dbReference type="InterPro" id="IPR045074">
    <property type="entry name" value="GST_C_Tau"/>
</dbReference>
<feature type="domain" description="GST N-terminal" evidence="5">
    <location>
        <begin position="5"/>
        <end position="94"/>
    </location>
</feature>
<dbReference type="Pfam" id="PF13410">
    <property type="entry name" value="GST_C_2"/>
    <property type="match status" value="1"/>
</dbReference>
<dbReference type="STRING" id="49451.A0A1J6KCN7"/>
<evidence type="ECO:0000256" key="1">
    <source>
        <dbReference type="ARBA" id="ARBA00022679"/>
    </source>
</evidence>
<dbReference type="GO" id="GO:0004364">
    <property type="term" value="F:glutathione transferase activity"/>
    <property type="evidence" value="ECO:0007669"/>
    <property type="project" value="UniProtKB-UniRule"/>
</dbReference>
<organism evidence="7 8">
    <name type="scientific">Nicotiana attenuata</name>
    <name type="common">Coyote tobacco</name>
    <dbReference type="NCBI Taxonomy" id="49451"/>
    <lineage>
        <taxon>Eukaryota</taxon>
        <taxon>Viridiplantae</taxon>
        <taxon>Streptophyta</taxon>
        <taxon>Embryophyta</taxon>
        <taxon>Tracheophyta</taxon>
        <taxon>Spermatophyta</taxon>
        <taxon>Magnoliopsida</taxon>
        <taxon>eudicotyledons</taxon>
        <taxon>Gunneridae</taxon>
        <taxon>Pentapetalae</taxon>
        <taxon>asterids</taxon>
        <taxon>lamiids</taxon>
        <taxon>Solanales</taxon>
        <taxon>Solanaceae</taxon>
        <taxon>Nicotianoideae</taxon>
        <taxon>Nicotianeae</taxon>
        <taxon>Nicotiana</taxon>
    </lineage>
</organism>
<reference evidence="7" key="1">
    <citation type="submission" date="2016-11" db="EMBL/GenBank/DDBJ databases">
        <title>The genome of Nicotiana attenuata.</title>
        <authorList>
            <person name="Xu S."/>
            <person name="Brockmoeller T."/>
            <person name="Gaquerel E."/>
            <person name="Navarro A."/>
            <person name="Kuhl H."/>
            <person name="Gase K."/>
            <person name="Ling Z."/>
            <person name="Zhou W."/>
            <person name="Kreitzer C."/>
            <person name="Stanke M."/>
            <person name="Tang H."/>
            <person name="Lyons E."/>
            <person name="Pandey P."/>
            <person name="Pandey S.P."/>
            <person name="Timmermann B."/>
            <person name="Baldwin I.T."/>
        </authorList>
    </citation>
    <scope>NUCLEOTIDE SEQUENCE [LARGE SCALE GENOMIC DNA]</scope>
    <source>
        <strain evidence="7">UT</strain>
    </source>
</reference>
<dbReference type="PROSITE" id="PS50405">
    <property type="entry name" value="GST_CTER"/>
    <property type="match status" value="1"/>
</dbReference>
<dbReference type="GO" id="GO:0009734">
    <property type="term" value="P:auxin-activated signaling pathway"/>
    <property type="evidence" value="ECO:0007669"/>
    <property type="project" value="UniProtKB-KW"/>
</dbReference>
<dbReference type="CDD" id="cd03185">
    <property type="entry name" value="GST_C_Tau"/>
    <property type="match status" value="1"/>
</dbReference>
<comment type="caution">
    <text evidence="7">The sequence shown here is derived from an EMBL/GenBank/DDBJ whole genome shotgun (WGS) entry which is preliminary data.</text>
</comment>
<dbReference type="InterPro" id="IPR010987">
    <property type="entry name" value="Glutathione-S-Trfase_C-like"/>
</dbReference>
<dbReference type="Proteomes" id="UP000187609">
    <property type="component" value="Unassembled WGS sequence"/>
</dbReference>
<evidence type="ECO:0000256" key="4">
    <source>
        <dbReference type="RuleBase" id="RU369102"/>
    </source>
</evidence>
<dbReference type="Gene3D" id="1.20.1050.10">
    <property type="match status" value="1"/>
</dbReference>
<dbReference type="OMA" id="RKMQGID"/>
<dbReference type="Gene3D" id="3.40.30.10">
    <property type="entry name" value="Glutaredoxin"/>
    <property type="match status" value="1"/>
</dbReference>
<dbReference type="PANTHER" id="PTHR11260:SF547">
    <property type="entry name" value="GLUTATHIONE S-TRANSFERASE"/>
    <property type="match status" value="1"/>
</dbReference>
<comment type="similarity">
    <text evidence="4">Belongs to the GST superfamily.</text>
</comment>
<evidence type="ECO:0000259" key="5">
    <source>
        <dbReference type="PROSITE" id="PS50404"/>
    </source>
</evidence>
<gene>
    <name evidence="7" type="primary">GSTX4_6</name>
    <name evidence="7" type="ORF">A4A49_53237</name>
</gene>
<keyword evidence="1 4" id="KW-0808">Transferase</keyword>
<dbReference type="InterPro" id="IPR045073">
    <property type="entry name" value="Omega/Tau-like"/>
</dbReference>
<feature type="domain" description="GST C-terminal" evidence="6">
    <location>
        <begin position="52"/>
        <end position="153"/>
    </location>
</feature>
<keyword evidence="4" id="KW-0963">Cytoplasm</keyword>
<dbReference type="PROSITE" id="PS50404">
    <property type="entry name" value="GST_NTER"/>
    <property type="match status" value="1"/>
</dbReference>
<evidence type="ECO:0000313" key="7">
    <source>
        <dbReference type="EMBL" id="OIT27861.1"/>
    </source>
</evidence>
<dbReference type="InterPro" id="IPR036282">
    <property type="entry name" value="Glutathione-S-Trfase_C_sf"/>
</dbReference>
<sequence>MSSKDDLRLLDFWASSFCMRVKIALAEKGLTYESLEEDLFGGKSEFLLKSNPIYAEADPGFQEDGCTVLFEAGMRIWKSKGEEVGVAKKDFIEMLKKLEGGMVDKDYLGGDNFEYVDVIAITMTSWFHAYEVFGGFKVEEECPKFACWIKRCL</sequence>
<comment type="function">
    <text evidence="4">Is involved in the conjugation of reduced glutathione to a wide number of exogenous and endogenous hydrophobic electrophiles.</text>
</comment>
<evidence type="ECO:0000256" key="2">
    <source>
        <dbReference type="ARBA" id="ARBA00023294"/>
    </source>
</evidence>
<dbReference type="EMBL" id="MJEQ01002255">
    <property type="protein sequence ID" value="OIT27861.1"/>
    <property type="molecule type" value="Genomic_DNA"/>
</dbReference>
<dbReference type="InterPro" id="IPR004045">
    <property type="entry name" value="Glutathione_S-Trfase_N"/>
</dbReference>
<dbReference type="GO" id="GO:0006749">
    <property type="term" value="P:glutathione metabolic process"/>
    <property type="evidence" value="ECO:0007669"/>
    <property type="project" value="InterPro"/>
</dbReference>